<name>A0A558BUG5_9BACT</name>
<feature type="short sequence motif" description="GXGXXG" evidence="2">
    <location>
        <begin position="37"/>
        <end position="42"/>
    </location>
</feature>
<evidence type="ECO:0000259" key="4">
    <source>
        <dbReference type="PROSITE" id="PS51635"/>
    </source>
</evidence>
<keyword evidence="2" id="KW-0442">Lipid degradation</keyword>
<comment type="caution">
    <text evidence="5">The sequence shown here is derived from an EMBL/GenBank/DDBJ whole genome shotgun (WGS) entry which is preliminary data.</text>
</comment>
<dbReference type="AlphaFoldDB" id="A0A558BUG5"/>
<feature type="signal peptide" evidence="3">
    <location>
        <begin position="1"/>
        <end position="23"/>
    </location>
</feature>
<dbReference type="GO" id="GO:0016787">
    <property type="term" value="F:hydrolase activity"/>
    <property type="evidence" value="ECO:0007669"/>
    <property type="project" value="UniProtKB-UniRule"/>
</dbReference>
<feature type="chain" id="PRO_5035262126" evidence="3">
    <location>
        <begin position="24"/>
        <end position="354"/>
    </location>
</feature>
<dbReference type="Gene3D" id="3.40.1090.10">
    <property type="entry name" value="Cytosolic phospholipase A2 catalytic domain"/>
    <property type="match status" value="2"/>
</dbReference>
<feature type="active site" description="Nucleophile" evidence="2">
    <location>
        <position position="68"/>
    </location>
</feature>
<dbReference type="OrthoDB" id="9770965at2"/>
<reference evidence="5 6" key="1">
    <citation type="submission" date="2019-07" db="EMBL/GenBank/DDBJ databases">
        <title>Hymenobacter sp. straun FUR1 Genome sequencing and assembly.</title>
        <authorList>
            <person name="Chhetri G."/>
        </authorList>
    </citation>
    <scope>NUCLEOTIDE SEQUENCE [LARGE SCALE GENOMIC DNA]</scope>
    <source>
        <strain evidence="5 6">Fur1</strain>
    </source>
</reference>
<dbReference type="PANTHER" id="PTHR46394:SF1">
    <property type="entry name" value="PNPLA DOMAIN-CONTAINING PROTEIN"/>
    <property type="match status" value="1"/>
</dbReference>
<dbReference type="Proteomes" id="UP000317624">
    <property type="component" value="Unassembled WGS sequence"/>
</dbReference>
<sequence length="354" mass="38669">MIIRLLLMLSSLSLLGASRATHAQALVSPYRNLIMKGGGIRGIAYGGALQELEKQGVLAHITRVGGTSAGAIQAALLAVGYSPEAIIDIINRTPVQRLNDGQFIFIGGGSRLLRQYGWYRGDQLTKYICELVGRQTQRPNLTLGELHQLALAQPGHYRDLYTTGTNLTLQRTQVFGYETHPTMRVADAVRISMSIPLYFRAVLLDAEDKVIQGKPKAGQPTQVLVDGGLLANYPLHIFDQPQYLPAGLPPGTTANPETLGLRLDRAEQIALDTLPTGRQALAPYDIHDFSSYIGALYTISLENLNPALPSDWPRTISINTMGFRPKVKRISAEQKEQLVASGRAGVQAFFGKRN</sequence>
<proteinExistence type="predicted"/>
<keyword evidence="1 2" id="KW-0443">Lipid metabolism</keyword>
<dbReference type="PANTHER" id="PTHR46394">
    <property type="entry name" value="ANNEXIN"/>
    <property type="match status" value="1"/>
</dbReference>
<dbReference type="GO" id="GO:0016042">
    <property type="term" value="P:lipid catabolic process"/>
    <property type="evidence" value="ECO:0007669"/>
    <property type="project" value="UniProtKB-UniRule"/>
</dbReference>
<keyword evidence="6" id="KW-1185">Reference proteome</keyword>
<feature type="short sequence motif" description="GXSXG" evidence="2">
    <location>
        <begin position="66"/>
        <end position="70"/>
    </location>
</feature>
<dbReference type="PROSITE" id="PS51635">
    <property type="entry name" value="PNPLA"/>
    <property type="match status" value="1"/>
</dbReference>
<dbReference type="SUPFAM" id="SSF52151">
    <property type="entry name" value="FabD/lysophospholipase-like"/>
    <property type="match status" value="1"/>
</dbReference>
<protein>
    <submittedName>
        <fullName evidence="5">Patatin-like phospholipase family protein</fullName>
    </submittedName>
</protein>
<feature type="active site" description="Proton acceptor" evidence="2">
    <location>
        <position position="226"/>
    </location>
</feature>
<evidence type="ECO:0000256" key="3">
    <source>
        <dbReference type="SAM" id="SignalP"/>
    </source>
</evidence>
<dbReference type="CDD" id="cd07207">
    <property type="entry name" value="Pat_ExoU_VipD_like"/>
    <property type="match status" value="1"/>
</dbReference>
<dbReference type="InterPro" id="IPR052580">
    <property type="entry name" value="Lipid_Hydrolase"/>
</dbReference>
<organism evidence="5 6">
    <name type="scientific">Hymenobacter setariae</name>
    <dbReference type="NCBI Taxonomy" id="2594794"/>
    <lineage>
        <taxon>Bacteria</taxon>
        <taxon>Pseudomonadati</taxon>
        <taxon>Bacteroidota</taxon>
        <taxon>Cytophagia</taxon>
        <taxon>Cytophagales</taxon>
        <taxon>Hymenobacteraceae</taxon>
        <taxon>Hymenobacter</taxon>
    </lineage>
</organism>
<evidence type="ECO:0000313" key="6">
    <source>
        <dbReference type="Proteomes" id="UP000317624"/>
    </source>
</evidence>
<feature type="domain" description="PNPLA" evidence="4">
    <location>
        <begin position="33"/>
        <end position="239"/>
    </location>
</feature>
<gene>
    <name evidence="5" type="ORF">FNT36_11690</name>
</gene>
<evidence type="ECO:0000313" key="5">
    <source>
        <dbReference type="EMBL" id="TVT40151.1"/>
    </source>
</evidence>
<dbReference type="EMBL" id="VMRJ01000003">
    <property type="protein sequence ID" value="TVT40151.1"/>
    <property type="molecule type" value="Genomic_DNA"/>
</dbReference>
<keyword evidence="3" id="KW-0732">Signal</keyword>
<dbReference type="RefSeq" id="WP_144847774.1">
    <property type="nucleotide sequence ID" value="NZ_VMRJ01000003.1"/>
</dbReference>
<keyword evidence="2" id="KW-0378">Hydrolase</keyword>
<dbReference type="InterPro" id="IPR002641">
    <property type="entry name" value="PNPLA_dom"/>
</dbReference>
<evidence type="ECO:0000256" key="2">
    <source>
        <dbReference type="PROSITE-ProRule" id="PRU01161"/>
    </source>
</evidence>
<feature type="short sequence motif" description="DGA/G" evidence="2">
    <location>
        <begin position="226"/>
        <end position="228"/>
    </location>
</feature>
<evidence type="ECO:0000256" key="1">
    <source>
        <dbReference type="ARBA" id="ARBA00023098"/>
    </source>
</evidence>
<dbReference type="InterPro" id="IPR016035">
    <property type="entry name" value="Acyl_Trfase/lysoPLipase"/>
</dbReference>
<accession>A0A558BUG5</accession>
<dbReference type="Pfam" id="PF01734">
    <property type="entry name" value="Patatin"/>
    <property type="match status" value="1"/>
</dbReference>